<dbReference type="GO" id="GO:0008017">
    <property type="term" value="F:microtubule binding"/>
    <property type="evidence" value="ECO:0007669"/>
    <property type="project" value="InterPro"/>
</dbReference>
<comment type="similarity">
    <text evidence="1">Belongs to the TRAFAC class myosin-kinesin ATPase superfamily. Kinesin family.</text>
</comment>
<protein>
    <recommendedName>
        <fullName evidence="4">Kinesin motor domain-containing protein</fullName>
    </recommendedName>
</protein>
<dbReference type="AlphaFoldDB" id="A0A8S0VRA1"/>
<feature type="region of interest" description="Disordered" evidence="3">
    <location>
        <begin position="1"/>
        <end position="39"/>
    </location>
</feature>
<dbReference type="EMBL" id="CACVBS010000037">
    <property type="protein sequence ID" value="CAA7262755.1"/>
    <property type="molecule type" value="Genomic_DNA"/>
</dbReference>
<feature type="coiled-coil region" evidence="2">
    <location>
        <begin position="626"/>
        <end position="653"/>
    </location>
</feature>
<feature type="compositionally biased region" description="Basic and acidic residues" evidence="3">
    <location>
        <begin position="1130"/>
        <end position="1140"/>
    </location>
</feature>
<organism evidence="5 6">
    <name type="scientific">Cyclocybe aegerita</name>
    <name type="common">Black poplar mushroom</name>
    <name type="synonym">Agrocybe aegerita</name>
    <dbReference type="NCBI Taxonomy" id="1973307"/>
    <lineage>
        <taxon>Eukaryota</taxon>
        <taxon>Fungi</taxon>
        <taxon>Dikarya</taxon>
        <taxon>Basidiomycota</taxon>
        <taxon>Agaricomycotina</taxon>
        <taxon>Agaricomycetes</taxon>
        <taxon>Agaricomycetidae</taxon>
        <taxon>Agaricales</taxon>
        <taxon>Agaricineae</taxon>
        <taxon>Bolbitiaceae</taxon>
        <taxon>Cyclocybe</taxon>
    </lineage>
</organism>
<dbReference type="SUPFAM" id="SSF52540">
    <property type="entry name" value="P-loop containing nucleoside triphosphate hydrolases"/>
    <property type="match status" value="1"/>
</dbReference>
<evidence type="ECO:0000256" key="1">
    <source>
        <dbReference type="PROSITE-ProRule" id="PRU00283"/>
    </source>
</evidence>
<feature type="compositionally biased region" description="Polar residues" evidence="3">
    <location>
        <begin position="672"/>
        <end position="683"/>
    </location>
</feature>
<dbReference type="InterPro" id="IPR027640">
    <property type="entry name" value="Kinesin-like_fam"/>
</dbReference>
<feature type="compositionally biased region" description="Polar residues" evidence="3">
    <location>
        <begin position="699"/>
        <end position="712"/>
    </location>
</feature>
<feature type="compositionally biased region" description="Basic residues" evidence="3">
    <location>
        <begin position="1074"/>
        <end position="1086"/>
    </location>
</feature>
<feature type="compositionally biased region" description="Low complexity" evidence="3">
    <location>
        <begin position="1096"/>
        <end position="1106"/>
    </location>
</feature>
<feature type="domain" description="Kinesin motor" evidence="4">
    <location>
        <begin position="1"/>
        <end position="160"/>
    </location>
</feature>
<feature type="region of interest" description="Disordered" evidence="3">
    <location>
        <begin position="973"/>
        <end position="995"/>
    </location>
</feature>
<dbReference type="Pfam" id="PF00225">
    <property type="entry name" value="Kinesin"/>
    <property type="match status" value="1"/>
</dbReference>
<dbReference type="PANTHER" id="PTHR47968:SF33">
    <property type="entry name" value="KINESIN-LIKE PROTEIN KIN-7C, MITOCHONDRIAL ISOFORM X1"/>
    <property type="match status" value="1"/>
</dbReference>
<comment type="caution">
    <text evidence="5">The sequence shown here is derived from an EMBL/GenBank/DDBJ whole genome shotgun (WGS) entry which is preliminary data.</text>
</comment>
<gene>
    <name evidence="5" type="ORF">AAE3_LOCUS5100</name>
</gene>
<evidence type="ECO:0000256" key="2">
    <source>
        <dbReference type="SAM" id="Coils"/>
    </source>
</evidence>
<dbReference type="PRINTS" id="PR00380">
    <property type="entry name" value="KINESINHEAVY"/>
</dbReference>
<dbReference type="InterPro" id="IPR027417">
    <property type="entry name" value="P-loop_NTPase"/>
</dbReference>
<comment type="caution">
    <text evidence="1">Lacks conserved residue(s) required for the propagation of feature annotation.</text>
</comment>
<dbReference type="Pfam" id="PF20411">
    <property type="entry name" value="DUF6697"/>
    <property type="match status" value="1"/>
</dbReference>
<dbReference type="SMART" id="SM00129">
    <property type="entry name" value="KISc"/>
    <property type="match status" value="1"/>
</dbReference>
<accession>A0A8S0VRA1</accession>
<dbReference type="InterPro" id="IPR036961">
    <property type="entry name" value="Kinesin_motor_dom_sf"/>
</dbReference>
<feature type="region of interest" description="Disordered" evidence="3">
    <location>
        <begin position="670"/>
        <end position="789"/>
    </location>
</feature>
<dbReference type="Gene3D" id="3.40.850.10">
    <property type="entry name" value="Kinesin motor domain"/>
    <property type="match status" value="1"/>
</dbReference>
<feature type="compositionally biased region" description="Low complexity" evidence="3">
    <location>
        <begin position="405"/>
        <end position="418"/>
    </location>
</feature>
<dbReference type="InterPro" id="IPR046520">
    <property type="entry name" value="DUF6697"/>
</dbReference>
<evidence type="ECO:0000256" key="3">
    <source>
        <dbReference type="SAM" id="MobiDB-lite"/>
    </source>
</evidence>
<dbReference type="PROSITE" id="PS50067">
    <property type="entry name" value="KINESIN_MOTOR_2"/>
    <property type="match status" value="1"/>
</dbReference>
<reference evidence="5 6" key="1">
    <citation type="submission" date="2020-01" db="EMBL/GenBank/DDBJ databases">
        <authorList>
            <person name="Gupta K D."/>
        </authorList>
    </citation>
    <scope>NUCLEOTIDE SEQUENCE [LARGE SCALE GENOMIC DNA]</scope>
</reference>
<feature type="coiled-coil region" evidence="2">
    <location>
        <begin position="169"/>
        <end position="196"/>
    </location>
</feature>
<feature type="region of interest" description="Disordered" evidence="3">
    <location>
        <begin position="1066"/>
        <end position="1140"/>
    </location>
</feature>
<feature type="region of interest" description="Disordered" evidence="3">
    <location>
        <begin position="393"/>
        <end position="418"/>
    </location>
</feature>
<sequence length="1140" mass="125903">MTPLPTSPDRYPPSSFAGPFGRTHAHPRPAPAHQRPPFSSCPSLPSLDILAKMNIVLGRQSLIDLAGSGKATPDKERTREGKYINTSLLTLGTVIGTLADNAAKHKADHVPYRNSKLTRMLQPSLSGNARISVICTINPDVGAISESMSTLLFAKRIKNVQLNAKKKEVIDTDALIERYRKEIEELKARLAEREAEAPVRNRRLSAREQIDESKAMRDLNGRIQQLTKLILTSATVDESKESDSRPSSPVKIDFDMSPYQILSLEASLLARPPLPADAPSEEKDKLIAEQAKSIRELEIVVRGYEDNLGEPLRKVKEDVEKEWSEKFEEERRKREEKERWAEEVVKALEKEKQMRKKLEEERRALASFVSMFDSLGFTAIPPSKMNIPMPTPGGAKTAYERRQSRNFSSSSMRSSRLPRISDATAQAEHTGLSQDLTEVAADRDYSPMRLDGLQRARSQPSLMDQAMPEVVLDGVADVSFDEMEVENQLLDVSICVPDSGLPMKMFGIAALDKFGALLTPSSLLQIVAVLVSGSSRPGYEEYVEVDSPYAENSGRVARKASELKLTFVIFPFNHQRHSSPPSSPVMSRRQKYASTSANYVDLTEDEPAMAPKASDKKAGTCECPEVQRLRARLQDVEAEKGRLALELAETKAQLKDTQAFLGQTVMAARTKGPSTATSGSSRSIAPAEPVNAPQKRSRSPSITSVDNGSAPSSKKPKKEVIPNLPRVQHSTRAKAKSSLRPPDPTIEETPEVENAGASQSLERLKDSPKKDSLASKIESAGKTGATPMKVDSRSLNVKQPASSERAARRIELAQLNDVTKLEISPAPSILSVSRAFLCAAYGGPFMSLTQELNFKKPADKTGSIRIAIYPKPDMNPKMPNTPGASGFLYSSREAVITSAPFSLFYKACKAPVQWKYLGDYKTEVYGKMSGNSFTSQPATFKNTWAEHILNKQNYARIRARIALRRAGHQVSDEEELNTTIDGDSQSENALEEPVKKPAKDIVGDEVSAIINEKGLPVTKQDIIDALSRGDEGIKIVRMTCILYDRDFAHDIERRFVAWKEGGEMKEAPKENTNGKKKMRKAATKRASKNDTIPKGSSCARSSSSAGEPRRSSRPRRAPRRMEISDEASDDSTRESERDWS</sequence>
<feature type="compositionally biased region" description="Polar residues" evidence="3">
    <location>
        <begin position="977"/>
        <end position="988"/>
    </location>
</feature>
<dbReference type="InterPro" id="IPR001752">
    <property type="entry name" value="Kinesin_motor_dom"/>
</dbReference>
<keyword evidence="2" id="KW-0175">Coiled coil</keyword>
<evidence type="ECO:0000259" key="4">
    <source>
        <dbReference type="PROSITE" id="PS50067"/>
    </source>
</evidence>
<dbReference type="GO" id="GO:0005524">
    <property type="term" value="F:ATP binding"/>
    <property type="evidence" value="ECO:0007669"/>
    <property type="project" value="InterPro"/>
</dbReference>
<dbReference type="GO" id="GO:0007018">
    <property type="term" value="P:microtubule-based movement"/>
    <property type="evidence" value="ECO:0007669"/>
    <property type="project" value="InterPro"/>
</dbReference>
<dbReference type="PANTHER" id="PTHR47968">
    <property type="entry name" value="CENTROMERE PROTEIN E"/>
    <property type="match status" value="1"/>
</dbReference>
<keyword evidence="6" id="KW-1185">Reference proteome</keyword>
<feature type="compositionally biased region" description="Basic and acidic residues" evidence="3">
    <location>
        <begin position="762"/>
        <end position="773"/>
    </location>
</feature>
<dbReference type="GO" id="GO:0003777">
    <property type="term" value="F:microtubule motor activity"/>
    <property type="evidence" value="ECO:0007669"/>
    <property type="project" value="InterPro"/>
</dbReference>
<name>A0A8S0VRA1_CYCAE</name>
<dbReference type="OrthoDB" id="3265858at2759"/>
<evidence type="ECO:0000313" key="6">
    <source>
        <dbReference type="Proteomes" id="UP000467700"/>
    </source>
</evidence>
<proteinExistence type="inferred from homology"/>
<dbReference type="Proteomes" id="UP000467700">
    <property type="component" value="Unassembled WGS sequence"/>
</dbReference>
<evidence type="ECO:0000313" key="5">
    <source>
        <dbReference type="EMBL" id="CAA7262755.1"/>
    </source>
</evidence>